<sequence>LRGAIAFALAIRNTESQPKQMMFTTTLLLVFFTVWVFGGGTTPMLTWLQI</sequence>
<evidence type="ECO:0000313" key="11">
    <source>
        <dbReference type="EMBL" id="VTJ73062.1"/>
    </source>
</evidence>
<dbReference type="Pfam" id="PF00999">
    <property type="entry name" value="Na_H_Exchanger"/>
    <property type="match status" value="1"/>
</dbReference>
<keyword evidence="3 9" id="KW-0812">Transmembrane</keyword>
<evidence type="ECO:0000313" key="12">
    <source>
        <dbReference type="Proteomes" id="UP000335636"/>
    </source>
</evidence>
<keyword evidence="2" id="KW-0813">Transport</keyword>
<evidence type="ECO:0000256" key="4">
    <source>
        <dbReference type="ARBA" id="ARBA00022989"/>
    </source>
</evidence>
<evidence type="ECO:0000256" key="1">
    <source>
        <dbReference type="ARBA" id="ARBA00004141"/>
    </source>
</evidence>
<keyword evidence="8" id="KW-0739">Sodium transport</keyword>
<dbReference type="GO" id="GO:0098719">
    <property type="term" value="P:sodium ion import across plasma membrane"/>
    <property type="evidence" value="ECO:0007669"/>
    <property type="project" value="TreeGrafter"/>
</dbReference>
<feature type="non-terminal residue" evidence="11">
    <location>
        <position position="50"/>
    </location>
</feature>
<dbReference type="InterPro" id="IPR018422">
    <property type="entry name" value="Cation/H_exchanger_CPA1"/>
</dbReference>
<dbReference type="GO" id="GO:0051453">
    <property type="term" value="P:regulation of intracellular pH"/>
    <property type="evidence" value="ECO:0007669"/>
    <property type="project" value="TreeGrafter"/>
</dbReference>
<evidence type="ECO:0000259" key="10">
    <source>
        <dbReference type="Pfam" id="PF00999"/>
    </source>
</evidence>
<evidence type="ECO:0000256" key="7">
    <source>
        <dbReference type="ARBA" id="ARBA00023136"/>
    </source>
</evidence>
<keyword evidence="6" id="KW-0406">Ion transport</keyword>
<keyword evidence="12" id="KW-1185">Reference proteome</keyword>
<protein>
    <recommendedName>
        <fullName evidence="10">Cation/H+ exchanger transmembrane domain-containing protein</fullName>
    </recommendedName>
</protein>
<dbReference type="GO" id="GO:0015386">
    <property type="term" value="F:potassium:proton antiporter activity"/>
    <property type="evidence" value="ECO:0007669"/>
    <property type="project" value="TreeGrafter"/>
</dbReference>
<evidence type="ECO:0000256" key="2">
    <source>
        <dbReference type="ARBA" id="ARBA00022448"/>
    </source>
</evidence>
<dbReference type="Proteomes" id="UP000335636">
    <property type="component" value="Unassembled WGS sequence"/>
</dbReference>
<evidence type="ECO:0000256" key="3">
    <source>
        <dbReference type="ARBA" id="ARBA00022692"/>
    </source>
</evidence>
<keyword evidence="4 9" id="KW-1133">Transmembrane helix</keyword>
<dbReference type="PANTHER" id="PTHR10110">
    <property type="entry name" value="SODIUM/HYDROGEN EXCHANGER"/>
    <property type="match status" value="1"/>
</dbReference>
<name>A0A5E4BWL8_MARMO</name>
<accession>A0A5E4BWL8</accession>
<reference evidence="11" key="1">
    <citation type="submission" date="2019-04" db="EMBL/GenBank/DDBJ databases">
        <authorList>
            <person name="Alioto T."/>
            <person name="Alioto T."/>
        </authorList>
    </citation>
    <scope>NUCLEOTIDE SEQUENCE [LARGE SCALE GENOMIC DNA]</scope>
</reference>
<dbReference type="GO" id="GO:0005886">
    <property type="term" value="C:plasma membrane"/>
    <property type="evidence" value="ECO:0007669"/>
    <property type="project" value="TreeGrafter"/>
</dbReference>
<feature type="non-terminal residue" evidence="11">
    <location>
        <position position="1"/>
    </location>
</feature>
<dbReference type="GO" id="GO:0055037">
    <property type="term" value="C:recycling endosome"/>
    <property type="evidence" value="ECO:0007669"/>
    <property type="project" value="TreeGrafter"/>
</dbReference>
<dbReference type="PANTHER" id="PTHR10110:SF61">
    <property type="entry name" value="SODIUM_HYDROGEN EXCHANGER 9"/>
    <property type="match status" value="1"/>
</dbReference>
<comment type="caution">
    <text evidence="11">The sequence shown here is derived from an EMBL/GenBank/DDBJ whole genome shotgun (WGS) entry which is preliminary data.</text>
</comment>
<evidence type="ECO:0000256" key="9">
    <source>
        <dbReference type="SAM" id="Phobius"/>
    </source>
</evidence>
<dbReference type="EMBL" id="CABDUW010000660">
    <property type="protein sequence ID" value="VTJ73062.1"/>
    <property type="molecule type" value="Genomic_DNA"/>
</dbReference>
<evidence type="ECO:0000256" key="6">
    <source>
        <dbReference type="ARBA" id="ARBA00023065"/>
    </source>
</evidence>
<gene>
    <name evidence="11" type="ORF">MONAX_5E047783</name>
</gene>
<dbReference type="GO" id="GO:0015385">
    <property type="term" value="F:sodium:proton antiporter activity"/>
    <property type="evidence" value="ECO:0007669"/>
    <property type="project" value="InterPro"/>
</dbReference>
<dbReference type="InterPro" id="IPR006153">
    <property type="entry name" value="Cation/H_exchanger_TM"/>
</dbReference>
<feature type="domain" description="Cation/H+ exchanger transmembrane" evidence="10">
    <location>
        <begin position="2"/>
        <end position="47"/>
    </location>
</feature>
<proteinExistence type="predicted"/>
<dbReference type="AlphaFoldDB" id="A0A5E4BWL8"/>
<feature type="transmembrane region" description="Helical" evidence="9">
    <location>
        <begin position="26"/>
        <end position="48"/>
    </location>
</feature>
<evidence type="ECO:0000256" key="8">
    <source>
        <dbReference type="ARBA" id="ARBA00023201"/>
    </source>
</evidence>
<organism evidence="11 12">
    <name type="scientific">Marmota monax</name>
    <name type="common">Woodchuck</name>
    <dbReference type="NCBI Taxonomy" id="9995"/>
    <lineage>
        <taxon>Eukaryota</taxon>
        <taxon>Metazoa</taxon>
        <taxon>Chordata</taxon>
        <taxon>Craniata</taxon>
        <taxon>Vertebrata</taxon>
        <taxon>Euteleostomi</taxon>
        <taxon>Mammalia</taxon>
        <taxon>Eutheria</taxon>
        <taxon>Euarchontoglires</taxon>
        <taxon>Glires</taxon>
        <taxon>Rodentia</taxon>
        <taxon>Sciuromorpha</taxon>
        <taxon>Sciuridae</taxon>
        <taxon>Xerinae</taxon>
        <taxon>Marmotini</taxon>
        <taxon>Marmota</taxon>
    </lineage>
</organism>
<keyword evidence="7 9" id="KW-0472">Membrane</keyword>
<keyword evidence="5" id="KW-0915">Sodium</keyword>
<evidence type="ECO:0000256" key="5">
    <source>
        <dbReference type="ARBA" id="ARBA00023053"/>
    </source>
</evidence>
<comment type="subcellular location">
    <subcellularLocation>
        <location evidence="1">Membrane</location>
        <topology evidence="1">Multi-pass membrane protein</topology>
    </subcellularLocation>
</comment>